<keyword evidence="1" id="KW-0411">Iron-sulfur</keyword>
<keyword evidence="3" id="KW-1185">Reference proteome</keyword>
<dbReference type="KEGG" id="dak:DaAHT2_2665"/>
<protein>
    <recommendedName>
        <fullName evidence="4">Twin-arginine translocation pathway signal protein</fullName>
    </recommendedName>
</protein>
<dbReference type="PROSITE" id="PS51318">
    <property type="entry name" value="TAT"/>
    <property type="match status" value="1"/>
</dbReference>
<dbReference type="InterPro" id="IPR008719">
    <property type="entry name" value="N2O_reductase_NosL"/>
</dbReference>
<organism evidence="2 3">
    <name type="scientific">Desulfurivibrio alkaliphilus (strain DSM 19089 / UNIQEM U267 / AHT2)</name>
    <dbReference type="NCBI Taxonomy" id="589865"/>
    <lineage>
        <taxon>Bacteria</taxon>
        <taxon>Pseudomonadati</taxon>
        <taxon>Thermodesulfobacteriota</taxon>
        <taxon>Desulfobulbia</taxon>
        <taxon>Desulfobulbales</taxon>
        <taxon>Desulfobulbaceae</taxon>
        <taxon>Desulfurivibrio</taxon>
    </lineage>
</organism>
<dbReference type="InterPro" id="IPR006311">
    <property type="entry name" value="TAT_signal"/>
</dbReference>
<dbReference type="EMBL" id="CP001940">
    <property type="protein sequence ID" value="ADH87324.1"/>
    <property type="molecule type" value="Genomic_DNA"/>
</dbReference>
<evidence type="ECO:0000313" key="2">
    <source>
        <dbReference type="EMBL" id="ADH87324.1"/>
    </source>
</evidence>
<sequence>MVQVKETENLSGELQAGFSRRQAIKAMGIAALAGAALLRPASARAMDTDGTPMQFMPKTKPDVNPLENELAKYAKCPYCGMDRKQWHHSRHLIHYDDDLVDATCSLRCAAISLSLNIDRGPRAIYAADFGSQAEVKPLVEVDKATYLIGSDLPGTMSRNSKMAFASKEAAQAARVEHGGKLGDFDQALLQAYQDQAEDTVMIRQRRAQRRKMMEQNGHGHGHGHN</sequence>
<dbReference type="SUPFAM" id="SSF160387">
    <property type="entry name" value="NosL/MerB-like"/>
    <property type="match status" value="1"/>
</dbReference>
<gene>
    <name evidence="2" type="ordered locus">DaAHT2_2665</name>
</gene>
<keyword evidence="1" id="KW-0479">Metal-binding</keyword>
<dbReference type="GO" id="GO:0051536">
    <property type="term" value="F:iron-sulfur cluster binding"/>
    <property type="evidence" value="ECO:0007669"/>
    <property type="project" value="UniProtKB-KW"/>
</dbReference>
<proteinExistence type="predicted"/>
<dbReference type="Pfam" id="PF05573">
    <property type="entry name" value="NosL"/>
    <property type="match status" value="1"/>
</dbReference>
<dbReference type="Gene3D" id="3.30.70.2050">
    <property type="match status" value="1"/>
</dbReference>
<name>D6Z1J0_DESAT</name>
<dbReference type="HOGENOM" id="CLU_116319_0_0_7"/>
<evidence type="ECO:0000256" key="1">
    <source>
        <dbReference type="ARBA" id="ARBA00023014"/>
    </source>
</evidence>
<dbReference type="PANTHER" id="PTHR41247">
    <property type="entry name" value="HTH-TYPE TRANSCRIPTIONAL REPRESSOR YCNK"/>
    <property type="match status" value="1"/>
</dbReference>
<dbReference type="STRING" id="589865.DaAHT2_2665"/>
<dbReference type="AlphaFoldDB" id="D6Z1J0"/>
<dbReference type="InParanoid" id="D6Z1J0"/>
<keyword evidence="1" id="KW-0408">Iron</keyword>
<evidence type="ECO:0008006" key="4">
    <source>
        <dbReference type="Google" id="ProtNLM"/>
    </source>
</evidence>
<reference evidence="3" key="1">
    <citation type="submission" date="2010-02" db="EMBL/GenBank/DDBJ databases">
        <title>Complete sequence of Desulfurivibrio alkaliphilus AHT2.</title>
        <authorList>
            <consortium name="US DOE Joint Genome Institute"/>
            <person name="Pitluck S."/>
            <person name="Chertkov O."/>
            <person name="Detter J.C."/>
            <person name="Han C."/>
            <person name="Tapia R."/>
            <person name="Larimer F."/>
            <person name="Land M."/>
            <person name="Hauser L."/>
            <person name="Kyrpides N."/>
            <person name="Mikhailova N."/>
            <person name="Sorokin D.Y."/>
            <person name="Muyzer G."/>
            <person name="Woyke T."/>
        </authorList>
    </citation>
    <scope>NUCLEOTIDE SEQUENCE [LARGE SCALE GENOMIC DNA]</scope>
    <source>
        <strain evidence="3">DSM 19089 / UNIQEM U267 / AHT2</strain>
    </source>
</reference>
<evidence type="ECO:0000313" key="3">
    <source>
        <dbReference type="Proteomes" id="UP000001508"/>
    </source>
</evidence>
<dbReference type="Proteomes" id="UP000001508">
    <property type="component" value="Chromosome"/>
</dbReference>
<dbReference type="PANTHER" id="PTHR41247:SF1">
    <property type="entry name" value="HTH-TYPE TRANSCRIPTIONAL REPRESSOR YCNK"/>
    <property type="match status" value="1"/>
</dbReference>
<dbReference type="RefSeq" id="WP_013164829.1">
    <property type="nucleotide sequence ID" value="NC_014216.1"/>
</dbReference>
<accession>D6Z1J0</accession>
<dbReference type="eggNOG" id="COG4314">
    <property type="taxonomic scope" value="Bacteria"/>
</dbReference>